<feature type="chain" id="PRO_5034219767" description="Porin" evidence="2">
    <location>
        <begin position="25"/>
        <end position="401"/>
    </location>
</feature>
<dbReference type="KEGG" id="hbs:IPV69_25645"/>
<gene>
    <name evidence="3" type="ORF">IPV69_25645</name>
</gene>
<protein>
    <recommendedName>
        <fullName evidence="5">Porin</fullName>
    </recommendedName>
</protein>
<evidence type="ECO:0000313" key="4">
    <source>
        <dbReference type="Proteomes" id="UP000593765"/>
    </source>
</evidence>
<name>A0A7M2WVM1_9BACT</name>
<feature type="region of interest" description="Disordered" evidence="1">
    <location>
        <begin position="34"/>
        <end position="74"/>
    </location>
</feature>
<evidence type="ECO:0000256" key="1">
    <source>
        <dbReference type="SAM" id="MobiDB-lite"/>
    </source>
</evidence>
<evidence type="ECO:0000256" key="2">
    <source>
        <dbReference type="SAM" id="SignalP"/>
    </source>
</evidence>
<proteinExistence type="predicted"/>
<accession>A0A7M2WVM1</accession>
<dbReference type="RefSeq" id="WP_206292582.1">
    <property type="nucleotide sequence ID" value="NZ_CP063458.1"/>
</dbReference>
<keyword evidence="2" id="KW-0732">Signal</keyword>
<dbReference type="EMBL" id="CP063458">
    <property type="protein sequence ID" value="QOV89535.1"/>
    <property type="molecule type" value="Genomic_DNA"/>
</dbReference>
<dbReference type="AlphaFoldDB" id="A0A7M2WVM1"/>
<dbReference type="Proteomes" id="UP000593765">
    <property type="component" value="Chromosome"/>
</dbReference>
<keyword evidence="4" id="KW-1185">Reference proteome</keyword>
<reference evidence="3 4" key="1">
    <citation type="submission" date="2020-10" db="EMBL/GenBank/DDBJ databases">
        <title>Wide distribution of Phycisphaera-like planctomycetes from WD2101 soil group in peatlands and genome analysis of the first cultivated representative.</title>
        <authorList>
            <person name="Dedysh S.N."/>
            <person name="Beletsky A.V."/>
            <person name="Ivanova A."/>
            <person name="Kulichevskaya I.S."/>
            <person name="Suzina N.E."/>
            <person name="Philippov D.A."/>
            <person name="Rakitin A.L."/>
            <person name="Mardanov A.V."/>
            <person name="Ravin N.V."/>
        </authorList>
    </citation>
    <scope>NUCLEOTIDE SEQUENCE [LARGE SCALE GENOMIC DNA]</scope>
    <source>
        <strain evidence="3 4">M1803</strain>
    </source>
</reference>
<evidence type="ECO:0000313" key="3">
    <source>
        <dbReference type="EMBL" id="QOV89535.1"/>
    </source>
</evidence>
<feature type="compositionally biased region" description="Low complexity" evidence="1">
    <location>
        <begin position="37"/>
        <end position="46"/>
    </location>
</feature>
<organism evidence="3 4">
    <name type="scientific">Humisphaera borealis</name>
    <dbReference type="NCBI Taxonomy" id="2807512"/>
    <lineage>
        <taxon>Bacteria</taxon>
        <taxon>Pseudomonadati</taxon>
        <taxon>Planctomycetota</taxon>
        <taxon>Phycisphaerae</taxon>
        <taxon>Tepidisphaerales</taxon>
        <taxon>Tepidisphaeraceae</taxon>
        <taxon>Humisphaera</taxon>
    </lineage>
</organism>
<evidence type="ECO:0008006" key="5">
    <source>
        <dbReference type="Google" id="ProtNLM"/>
    </source>
</evidence>
<sequence>MKRTSRVFLAALVATAGLATQALAADGPFVLGPTPPSKATAPAPDTVLGPPRPQDGAAQESVGGSGFGLNPFASAPRETTADEALANMESQPFSLKVTNSDLVFTDKVLKRVANPTMGQSPTEHPVYLAADAAETPNIHGFIEAPFKTAYVTPRGLVVENSGVVFQPVGGFVIPIGDAGPLKGLTFVTGVWTSFNSAQNDTNVGSWNETDYFASFSWNVDKFSFNLTYGAWGFPQSTEAKPSTEHNIDLKISFDDSKVWGDSGFSLNPYVDLWWAVAGSSTVVLGKQGDTGYVEIGIVPTYTVKAAPDMPIKLAFPTYFSVGPEGYWDATASNGNFGVFSTSVNATIPLNFIPARMGHWHATAGLTYFYLMNQSLLEAGTILSGNDNRNVFVGSLGIGMNF</sequence>
<feature type="signal peptide" evidence="2">
    <location>
        <begin position="1"/>
        <end position="24"/>
    </location>
</feature>